<dbReference type="AlphaFoldDB" id="A0AAD8E5P1"/>
<evidence type="ECO:0000313" key="2">
    <source>
        <dbReference type="Proteomes" id="UP001233999"/>
    </source>
</evidence>
<reference evidence="1" key="1">
    <citation type="journal article" date="2023" name="IScience">
        <title>Live-bearing cockroach genome reveals convergent evolutionary mechanisms linked to viviparity in insects and beyond.</title>
        <authorList>
            <person name="Fouks B."/>
            <person name="Harrison M.C."/>
            <person name="Mikhailova A.A."/>
            <person name="Marchal E."/>
            <person name="English S."/>
            <person name="Carruthers M."/>
            <person name="Jennings E.C."/>
            <person name="Chiamaka E.L."/>
            <person name="Frigard R.A."/>
            <person name="Pippel M."/>
            <person name="Attardo G.M."/>
            <person name="Benoit J.B."/>
            <person name="Bornberg-Bauer E."/>
            <person name="Tobe S.S."/>
        </authorList>
    </citation>
    <scope>NUCLEOTIDE SEQUENCE</scope>
    <source>
        <strain evidence="1">Stay&amp;Tobe</strain>
    </source>
</reference>
<evidence type="ECO:0000313" key="1">
    <source>
        <dbReference type="EMBL" id="KAJ9577497.1"/>
    </source>
</evidence>
<accession>A0AAD8E5P1</accession>
<dbReference type="Proteomes" id="UP001233999">
    <property type="component" value="Unassembled WGS sequence"/>
</dbReference>
<organism evidence="1 2">
    <name type="scientific">Diploptera punctata</name>
    <name type="common">Pacific beetle cockroach</name>
    <dbReference type="NCBI Taxonomy" id="6984"/>
    <lineage>
        <taxon>Eukaryota</taxon>
        <taxon>Metazoa</taxon>
        <taxon>Ecdysozoa</taxon>
        <taxon>Arthropoda</taxon>
        <taxon>Hexapoda</taxon>
        <taxon>Insecta</taxon>
        <taxon>Pterygota</taxon>
        <taxon>Neoptera</taxon>
        <taxon>Polyneoptera</taxon>
        <taxon>Dictyoptera</taxon>
        <taxon>Blattodea</taxon>
        <taxon>Blaberoidea</taxon>
        <taxon>Blaberidae</taxon>
        <taxon>Diplopterinae</taxon>
        <taxon>Diploptera</taxon>
    </lineage>
</organism>
<proteinExistence type="predicted"/>
<reference evidence="1" key="2">
    <citation type="submission" date="2023-05" db="EMBL/GenBank/DDBJ databases">
        <authorList>
            <person name="Fouks B."/>
        </authorList>
    </citation>
    <scope>NUCLEOTIDE SEQUENCE</scope>
    <source>
        <strain evidence="1">Stay&amp;Tobe</strain>
        <tissue evidence="1">Testes</tissue>
    </source>
</reference>
<gene>
    <name evidence="1" type="ORF">L9F63_005870</name>
</gene>
<feature type="non-terminal residue" evidence="1">
    <location>
        <position position="1"/>
    </location>
</feature>
<protein>
    <submittedName>
        <fullName evidence="1">Uncharacterized protein</fullName>
    </submittedName>
</protein>
<feature type="non-terminal residue" evidence="1">
    <location>
        <position position="51"/>
    </location>
</feature>
<dbReference type="EMBL" id="JASPKZ010009355">
    <property type="protein sequence ID" value="KAJ9577497.1"/>
    <property type="molecule type" value="Genomic_DNA"/>
</dbReference>
<name>A0AAD8E5P1_DIPPU</name>
<sequence length="51" mass="5721">FTIYLILSSFNPATKLPSGTSLERVGGCWCWPQDHCLLPLEFFGNVLIFTS</sequence>
<comment type="caution">
    <text evidence="1">The sequence shown here is derived from an EMBL/GenBank/DDBJ whole genome shotgun (WGS) entry which is preliminary data.</text>
</comment>
<keyword evidence="2" id="KW-1185">Reference proteome</keyword>